<feature type="transmembrane region" description="Helical" evidence="1">
    <location>
        <begin position="880"/>
        <end position="900"/>
    </location>
</feature>
<dbReference type="SUPFAM" id="SSF82693">
    <property type="entry name" value="Multidrug efflux transporter AcrB pore domain, PN1, PN2, PC1 and PC2 subdomains"/>
    <property type="match status" value="2"/>
</dbReference>
<feature type="transmembrane region" description="Helical" evidence="1">
    <location>
        <begin position="1026"/>
        <end position="1051"/>
    </location>
</feature>
<feature type="transmembrane region" description="Helical" evidence="1">
    <location>
        <begin position="460"/>
        <end position="486"/>
    </location>
</feature>
<name>A0ABV9LZG0_9ALTE</name>
<protein>
    <submittedName>
        <fullName evidence="2">Efflux RND transporter permease subunit</fullName>
    </submittedName>
</protein>
<gene>
    <name evidence="2" type="ORF">ACFO4O_17615</name>
</gene>
<dbReference type="InterPro" id="IPR027463">
    <property type="entry name" value="AcrB_DN_DC_subdom"/>
</dbReference>
<dbReference type="Gene3D" id="3.30.70.1320">
    <property type="entry name" value="Multidrug efflux transporter AcrB pore domain like"/>
    <property type="match status" value="1"/>
</dbReference>
<dbReference type="EMBL" id="JBHSGU010000029">
    <property type="protein sequence ID" value="MFC4701967.1"/>
    <property type="molecule type" value="Genomic_DNA"/>
</dbReference>
<keyword evidence="1" id="KW-0472">Membrane</keyword>
<proteinExistence type="predicted"/>
<feature type="transmembrane region" description="Helical" evidence="1">
    <location>
        <begin position="12"/>
        <end position="33"/>
    </location>
</feature>
<dbReference type="PRINTS" id="PR00702">
    <property type="entry name" value="ACRIFLAVINRP"/>
</dbReference>
<feature type="transmembrane region" description="Helical" evidence="1">
    <location>
        <begin position="336"/>
        <end position="353"/>
    </location>
</feature>
<feature type="transmembrane region" description="Helical" evidence="1">
    <location>
        <begin position="555"/>
        <end position="572"/>
    </location>
</feature>
<dbReference type="Gene3D" id="3.30.2090.10">
    <property type="entry name" value="Multidrug efflux transporter AcrB TolC docking domain, DN and DC subdomains"/>
    <property type="match status" value="2"/>
</dbReference>
<feature type="transmembrane region" description="Helical" evidence="1">
    <location>
        <begin position="907"/>
        <end position="928"/>
    </location>
</feature>
<accession>A0ABV9LZG0</accession>
<evidence type="ECO:0000313" key="2">
    <source>
        <dbReference type="EMBL" id="MFC4701967.1"/>
    </source>
</evidence>
<sequence>MHAIIDAAFTRGRTVALVFIMLIIAGASSYFSIPKEAEPDVTIPIVYVSVVYDGISPEDAERLLIRPLEKELQSIEGLREMRATGSQGFASVTLEFDAGFDSNQALQDVREKVDIAKAELPPGSEEPRVAEVNISLFPVLTVILSGDLPERSLLNIAKNLKESIEALSGVLEVNIGGEREELLEVIVDPTALETYQLSFTDVFNFVSTNNRLVAAGALDTGAGRMVFKVPGVIETMEDLASLPVKKVGNTIVTFSDVASIRRTFKDPSSFARIQGEPALALEISKRSGANIIETVAQVRALVTQAQQAWPAAVKINYLQDKSDQIKTMLGDLENNVITAIVLVMIVIIAALGVRPSILVGLAIPGSFLAAMVVINLFGFTLNIVVLFSLILVVGMLVDGAIVTIELADRYMQEGESPQTAFASASKRMSWPIIASTATTLVVFAPLLVWPGLVGEFMKFLPITVIITLFASLFMALIFIPVLGGILMRSNTNGSASTNKVKSLDSQQQASLDSKRQSSTSADIRAAESGDLSSIKGWVGGYLKVLTVLLEHPGKSLLVAIAAMFVSYAAFFIQGKGVEFFPEIEPEFLQVQVQARGDLSIVERDSLVAKVEEVLLSQAHIDSVYTKTLGAGMQSQSDMPEDVIGVIQLDLADWQTRPNSVELIDEIRSKIKDIAGIKVQVREQQSGPSAGKPVQLNVNAHNPADLAPAVAHIRRIMDELGGFVDTEDGRPLPSIEWRLKVNRELAAQFDVNVSLLGNAVTLITNGALLAEYRPDDVEDEVEIRLRFPKQSRNLDQLFALTIPTNQGLVPIRNFVTLEPAQKMGRVTRVDSERAMAIKSSVREDLLADEQTKRLKEALEKDPLPSSVSVKFKGQDEDSQQAMTFLSNAFIVAVFLMLVILLTQFNSFYQAFIVLSAIVFSTAGVLLGLVATGQAFGIVMGGIGVIALAGIVVNNNIVLIDTFNDLKSKGMSTKEAILRTSAQRIRPVLLTSVTTILGLLPMVFALTIDIIDREVSVGAPSAQWWTMLASTIAGGLTFATALTLLITPSLLMLGEKVSVSFKKGRAQKPSTKVINQ</sequence>
<reference evidence="3" key="1">
    <citation type="journal article" date="2019" name="Int. J. Syst. Evol. Microbiol.">
        <title>The Global Catalogue of Microorganisms (GCM) 10K type strain sequencing project: providing services to taxonomists for standard genome sequencing and annotation.</title>
        <authorList>
            <consortium name="The Broad Institute Genomics Platform"/>
            <consortium name="The Broad Institute Genome Sequencing Center for Infectious Disease"/>
            <person name="Wu L."/>
            <person name="Ma J."/>
        </authorList>
    </citation>
    <scope>NUCLEOTIDE SEQUENCE [LARGE SCALE GENOMIC DNA]</scope>
    <source>
        <strain evidence="3">KACC 12507</strain>
    </source>
</reference>
<feature type="transmembrane region" description="Helical" evidence="1">
    <location>
        <begin position="428"/>
        <end position="448"/>
    </location>
</feature>
<dbReference type="InterPro" id="IPR001036">
    <property type="entry name" value="Acrflvin-R"/>
</dbReference>
<keyword evidence="1" id="KW-1133">Transmembrane helix</keyword>
<organism evidence="2 3">
    <name type="scientific">Glaciecola siphonariae</name>
    <dbReference type="NCBI Taxonomy" id="521012"/>
    <lineage>
        <taxon>Bacteria</taxon>
        <taxon>Pseudomonadati</taxon>
        <taxon>Pseudomonadota</taxon>
        <taxon>Gammaproteobacteria</taxon>
        <taxon>Alteromonadales</taxon>
        <taxon>Alteromonadaceae</taxon>
        <taxon>Glaciecola</taxon>
    </lineage>
</organism>
<feature type="transmembrane region" description="Helical" evidence="1">
    <location>
        <begin position="358"/>
        <end position="377"/>
    </location>
</feature>
<dbReference type="RefSeq" id="WP_382410939.1">
    <property type="nucleotide sequence ID" value="NZ_JBHSGU010000029.1"/>
</dbReference>
<keyword evidence="1" id="KW-0812">Transmembrane</keyword>
<feature type="transmembrane region" description="Helical" evidence="1">
    <location>
        <begin position="383"/>
        <end position="407"/>
    </location>
</feature>
<dbReference type="SUPFAM" id="SSF82714">
    <property type="entry name" value="Multidrug efflux transporter AcrB TolC docking domain, DN and DC subdomains"/>
    <property type="match status" value="1"/>
</dbReference>
<feature type="transmembrane region" description="Helical" evidence="1">
    <location>
        <begin position="934"/>
        <end position="957"/>
    </location>
</feature>
<dbReference type="Gene3D" id="3.30.70.1430">
    <property type="entry name" value="Multidrug efflux transporter AcrB pore domain"/>
    <property type="match status" value="2"/>
</dbReference>
<evidence type="ECO:0000256" key="1">
    <source>
        <dbReference type="SAM" id="Phobius"/>
    </source>
</evidence>
<dbReference type="Gene3D" id="3.30.70.1440">
    <property type="entry name" value="Multidrug efflux transporter AcrB pore domain"/>
    <property type="match status" value="1"/>
</dbReference>
<evidence type="ECO:0000313" key="3">
    <source>
        <dbReference type="Proteomes" id="UP001595897"/>
    </source>
</evidence>
<comment type="caution">
    <text evidence="2">The sequence shown here is derived from an EMBL/GenBank/DDBJ whole genome shotgun (WGS) entry which is preliminary data.</text>
</comment>
<dbReference type="SUPFAM" id="SSF82866">
    <property type="entry name" value="Multidrug efflux transporter AcrB transmembrane domain"/>
    <property type="match status" value="2"/>
</dbReference>
<feature type="transmembrane region" description="Helical" evidence="1">
    <location>
        <begin position="986"/>
        <end position="1006"/>
    </location>
</feature>
<dbReference type="PANTHER" id="PTHR32063">
    <property type="match status" value="1"/>
</dbReference>
<dbReference type="Proteomes" id="UP001595897">
    <property type="component" value="Unassembled WGS sequence"/>
</dbReference>
<keyword evidence="3" id="KW-1185">Reference proteome</keyword>
<dbReference type="Gene3D" id="1.20.1640.10">
    <property type="entry name" value="Multidrug efflux transporter AcrB transmembrane domain"/>
    <property type="match status" value="2"/>
</dbReference>
<dbReference type="PANTHER" id="PTHR32063:SF0">
    <property type="entry name" value="SWARMING MOTILITY PROTEIN SWRC"/>
    <property type="match status" value="1"/>
</dbReference>
<dbReference type="Pfam" id="PF00873">
    <property type="entry name" value="ACR_tran"/>
    <property type="match status" value="1"/>
</dbReference>